<evidence type="ECO:0000256" key="4">
    <source>
        <dbReference type="ARBA" id="ARBA00022553"/>
    </source>
</evidence>
<dbReference type="InterPro" id="IPR036097">
    <property type="entry name" value="HisK_dim/P_sf"/>
</dbReference>
<dbReference type="InterPro" id="IPR003661">
    <property type="entry name" value="HisK_dim/P_dom"/>
</dbReference>
<keyword evidence="10 12" id="KW-0472">Membrane</keyword>
<evidence type="ECO:0000256" key="7">
    <source>
        <dbReference type="ARBA" id="ARBA00022777"/>
    </source>
</evidence>
<evidence type="ECO:0000256" key="10">
    <source>
        <dbReference type="ARBA" id="ARBA00023136"/>
    </source>
</evidence>
<evidence type="ECO:0000256" key="9">
    <source>
        <dbReference type="ARBA" id="ARBA00023012"/>
    </source>
</evidence>
<keyword evidence="4" id="KW-0597">Phosphoprotein</keyword>
<keyword evidence="5" id="KW-0808">Transferase</keyword>
<name>A0ABN1ZFA1_9MICO</name>
<feature type="domain" description="HAMP" evidence="14">
    <location>
        <begin position="220"/>
        <end position="282"/>
    </location>
</feature>
<feature type="transmembrane region" description="Helical" evidence="12">
    <location>
        <begin position="196"/>
        <end position="219"/>
    </location>
</feature>
<keyword evidence="6 12" id="KW-0812">Transmembrane</keyword>
<feature type="region of interest" description="Disordered" evidence="11">
    <location>
        <begin position="48"/>
        <end position="110"/>
    </location>
</feature>
<dbReference type="InterPro" id="IPR036890">
    <property type="entry name" value="HATPase_C_sf"/>
</dbReference>
<evidence type="ECO:0000256" key="6">
    <source>
        <dbReference type="ARBA" id="ARBA00022692"/>
    </source>
</evidence>
<keyword evidence="9" id="KW-0902">Two-component regulatory system</keyword>
<dbReference type="InterPro" id="IPR050428">
    <property type="entry name" value="TCS_sensor_his_kinase"/>
</dbReference>
<dbReference type="Proteomes" id="UP001501742">
    <property type="component" value="Unassembled WGS sequence"/>
</dbReference>
<dbReference type="Gene3D" id="1.10.287.130">
    <property type="match status" value="1"/>
</dbReference>
<dbReference type="RefSeq" id="WP_204607047.1">
    <property type="nucleotide sequence ID" value="NZ_BAAAJX010000016.1"/>
</dbReference>
<evidence type="ECO:0000256" key="5">
    <source>
        <dbReference type="ARBA" id="ARBA00022679"/>
    </source>
</evidence>
<dbReference type="InterPro" id="IPR003660">
    <property type="entry name" value="HAMP_dom"/>
</dbReference>
<feature type="compositionally biased region" description="Gly residues" evidence="11">
    <location>
        <begin position="50"/>
        <end position="60"/>
    </location>
</feature>
<evidence type="ECO:0000256" key="1">
    <source>
        <dbReference type="ARBA" id="ARBA00000085"/>
    </source>
</evidence>
<dbReference type="InterPro" id="IPR004358">
    <property type="entry name" value="Sig_transdc_His_kin-like_C"/>
</dbReference>
<dbReference type="Pfam" id="PF02518">
    <property type="entry name" value="HATPase_c"/>
    <property type="match status" value="1"/>
</dbReference>
<dbReference type="EC" id="2.7.13.3" evidence="3"/>
<dbReference type="Gene3D" id="6.10.340.10">
    <property type="match status" value="1"/>
</dbReference>
<dbReference type="SMART" id="SM00388">
    <property type="entry name" value="HisKA"/>
    <property type="match status" value="1"/>
</dbReference>
<dbReference type="Gene3D" id="3.30.565.10">
    <property type="entry name" value="Histidine kinase-like ATPase, C-terminal domain"/>
    <property type="match status" value="1"/>
</dbReference>
<dbReference type="Pfam" id="PF00512">
    <property type="entry name" value="HisKA"/>
    <property type="match status" value="1"/>
</dbReference>
<accession>A0ABN1ZFA1</accession>
<evidence type="ECO:0000313" key="16">
    <source>
        <dbReference type="Proteomes" id="UP001501742"/>
    </source>
</evidence>
<dbReference type="PROSITE" id="PS50885">
    <property type="entry name" value="HAMP"/>
    <property type="match status" value="1"/>
</dbReference>
<feature type="compositionally biased region" description="Low complexity" evidence="11">
    <location>
        <begin position="66"/>
        <end position="99"/>
    </location>
</feature>
<organism evidence="15 16">
    <name type="scientific">Curtobacterium herbarum</name>
    <dbReference type="NCBI Taxonomy" id="150122"/>
    <lineage>
        <taxon>Bacteria</taxon>
        <taxon>Bacillati</taxon>
        <taxon>Actinomycetota</taxon>
        <taxon>Actinomycetes</taxon>
        <taxon>Micrococcales</taxon>
        <taxon>Microbacteriaceae</taxon>
        <taxon>Curtobacterium</taxon>
    </lineage>
</organism>
<evidence type="ECO:0000256" key="11">
    <source>
        <dbReference type="SAM" id="MobiDB-lite"/>
    </source>
</evidence>
<comment type="caution">
    <text evidence="15">The sequence shown here is derived from an EMBL/GenBank/DDBJ whole genome shotgun (WGS) entry which is preliminary data.</text>
</comment>
<gene>
    <name evidence="15" type="primary">tcrY</name>
    <name evidence="15" type="ORF">GCM10009627_27740</name>
</gene>
<feature type="domain" description="Histidine kinase" evidence="13">
    <location>
        <begin position="297"/>
        <end position="525"/>
    </location>
</feature>
<protein>
    <recommendedName>
        <fullName evidence="3">histidine kinase</fullName>
        <ecNumber evidence="3">2.7.13.3</ecNumber>
    </recommendedName>
</protein>
<dbReference type="CDD" id="cd00082">
    <property type="entry name" value="HisKA"/>
    <property type="match status" value="1"/>
</dbReference>
<evidence type="ECO:0000259" key="14">
    <source>
        <dbReference type="PROSITE" id="PS50885"/>
    </source>
</evidence>
<proteinExistence type="predicted"/>
<evidence type="ECO:0000256" key="2">
    <source>
        <dbReference type="ARBA" id="ARBA00004236"/>
    </source>
</evidence>
<evidence type="ECO:0000256" key="3">
    <source>
        <dbReference type="ARBA" id="ARBA00012438"/>
    </source>
</evidence>
<dbReference type="PANTHER" id="PTHR45436:SF5">
    <property type="entry name" value="SENSOR HISTIDINE KINASE TRCS"/>
    <property type="match status" value="1"/>
</dbReference>
<dbReference type="SMART" id="SM00387">
    <property type="entry name" value="HATPase_c"/>
    <property type="match status" value="1"/>
</dbReference>
<evidence type="ECO:0000259" key="13">
    <source>
        <dbReference type="PROSITE" id="PS50109"/>
    </source>
</evidence>
<dbReference type="InterPro" id="IPR005467">
    <property type="entry name" value="His_kinase_dom"/>
</dbReference>
<dbReference type="PROSITE" id="PS50109">
    <property type="entry name" value="HIS_KIN"/>
    <property type="match status" value="1"/>
</dbReference>
<sequence>MPSLRWRIVAAVALLLVATNVVVGAVTVVAYRGYLVERLDAELATAAGRVVGGPPGGMRGGFPTRASSASGSSSGSSSSGSSSSSPPPSSSGSSSSAAPDPDNTVIGAPGQSAGTVVAIYRDGDALLGGYTDARGRQHTLTAAQERTLAALDPTGQPVTTSLGTLGPFRAQAVGSDGDVFVTALPLGDLDASISRLLLVIAAVTLVGLLVACWAGALLVRRSLRPLEHVAAVASSVTTLDLDRGDPDIAARVADSDLAANREVGQVGTALNRLLGHVARALTVRRDAEAGMRTFVADASHELRTPIATVRAYAELTGHTDDPAEVRRNVDRIGTEARRMGDLVEELLLLARLDAAAVAGVPRADTTDPDDPVPHPSAQPVDLTSIVVEATMDARTTAPGHRWTLQVDDDPVVLDGDAGALRRVVTNLLTNARTHTPTGTAVVVSLRRAADAVQFVVANDGPPIPAEALPTLFDRFTRGAASRSREHGTSGLGLAIVRAVVEAEGGTVHVVSDQARTAFTVTLPLL</sequence>
<reference evidence="15 16" key="1">
    <citation type="journal article" date="2019" name="Int. J. Syst. Evol. Microbiol.">
        <title>The Global Catalogue of Microorganisms (GCM) 10K type strain sequencing project: providing services to taxonomists for standard genome sequencing and annotation.</title>
        <authorList>
            <consortium name="The Broad Institute Genomics Platform"/>
            <consortium name="The Broad Institute Genome Sequencing Center for Infectious Disease"/>
            <person name="Wu L."/>
            <person name="Ma J."/>
        </authorList>
    </citation>
    <scope>NUCLEOTIDE SEQUENCE [LARGE SCALE GENOMIC DNA]</scope>
    <source>
        <strain evidence="15 16">JCM 12140</strain>
    </source>
</reference>
<comment type="subcellular location">
    <subcellularLocation>
        <location evidence="2">Cell membrane</location>
    </subcellularLocation>
</comment>
<keyword evidence="7 15" id="KW-0418">Kinase</keyword>
<evidence type="ECO:0000256" key="8">
    <source>
        <dbReference type="ARBA" id="ARBA00022989"/>
    </source>
</evidence>
<dbReference type="PRINTS" id="PR00344">
    <property type="entry name" value="BCTRLSENSOR"/>
</dbReference>
<keyword evidence="16" id="KW-1185">Reference proteome</keyword>
<evidence type="ECO:0000313" key="15">
    <source>
        <dbReference type="EMBL" id="GAA1494428.1"/>
    </source>
</evidence>
<dbReference type="InterPro" id="IPR003594">
    <property type="entry name" value="HATPase_dom"/>
</dbReference>
<dbReference type="SUPFAM" id="SSF55874">
    <property type="entry name" value="ATPase domain of HSP90 chaperone/DNA topoisomerase II/histidine kinase"/>
    <property type="match status" value="1"/>
</dbReference>
<evidence type="ECO:0000256" key="12">
    <source>
        <dbReference type="SAM" id="Phobius"/>
    </source>
</evidence>
<dbReference type="PANTHER" id="PTHR45436">
    <property type="entry name" value="SENSOR HISTIDINE KINASE YKOH"/>
    <property type="match status" value="1"/>
</dbReference>
<dbReference type="EMBL" id="BAAAJX010000016">
    <property type="protein sequence ID" value="GAA1494428.1"/>
    <property type="molecule type" value="Genomic_DNA"/>
</dbReference>
<comment type="catalytic activity">
    <reaction evidence="1">
        <text>ATP + protein L-histidine = ADP + protein N-phospho-L-histidine.</text>
        <dbReference type="EC" id="2.7.13.3"/>
    </reaction>
</comment>
<dbReference type="SUPFAM" id="SSF47384">
    <property type="entry name" value="Homodimeric domain of signal transducing histidine kinase"/>
    <property type="match status" value="1"/>
</dbReference>
<keyword evidence="8 12" id="KW-1133">Transmembrane helix</keyword>
<dbReference type="GO" id="GO:0016301">
    <property type="term" value="F:kinase activity"/>
    <property type="evidence" value="ECO:0007669"/>
    <property type="project" value="UniProtKB-KW"/>
</dbReference>